<reference evidence="3" key="2">
    <citation type="submission" date="2014-07" db="EMBL/GenBank/DDBJ databases">
        <authorList>
            <person name="Hull J."/>
        </authorList>
    </citation>
    <scope>NUCLEOTIDE SEQUENCE</scope>
</reference>
<proteinExistence type="inferred from homology"/>
<dbReference type="EMBL" id="GBRD01011036">
    <property type="protein sequence ID" value="JAG54788.1"/>
    <property type="molecule type" value="Transcribed_RNA"/>
</dbReference>
<name>A0A0A9XQ06_LYGHE</name>
<organism evidence="3">
    <name type="scientific">Lygus hesperus</name>
    <name type="common">Western plant bug</name>
    <dbReference type="NCBI Taxonomy" id="30085"/>
    <lineage>
        <taxon>Eukaryota</taxon>
        <taxon>Metazoa</taxon>
        <taxon>Ecdysozoa</taxon>
        <taxon>Arthropoda</taxon>
        <taxon>Hexapoda</taxon>
        <taxon>Insecta</taxon>
        <taxon>Pterygota</taxon>
        <taxon>Neoptera</taxon>
        <taxon>Paraneoptera</taxon>
        <taxon>Hemiptera</taxon>
        <taxon>Heteroptera</taxon>
        <taxon>Panheteroptera</taxon>
        <taxon>Cimicomorpha</taxon>
        <taxon>Miridae</taxon>
        <taxon>Mirini</taxon>
        <taxon>Lygus</taxon>
    </lineage>
</organism>
<comment type="similarity">
    <text evidence="1">Belongs to the FMC1 family.</text>
</comment>
<evidence type="ECO:0000313" key="4">
    <source>
        <dbReference type="EMBL" id="JAG54788.1"/>
    </source>
</evidence>
<reference evidence="3" key="1">
    <citation type="journal article" date="2014" name="PLoS ONE">
        <title>Transcriptome-Based Identification of ABC Transporters in the Western Tarnished Plant Bug Lygus hesperus.</title>
        <authorList>
            <person name="Hull J.J."/>
            <person name="Chaney K."/>
            <person name="Geib S.M."/>
            <person name="Fabrick J.A."/>
            <person name="Brent C.S."/>
            <person name="Walsh D."/>
            <person name="Lavine L.C."/>
        </authorList>
    </citation>
    <scope>NUCLEOTIDE SEQUENCE</scope>
</reference>
<evidence type="ECO:0000313" key="3">
    <source>
        <dbReference type="EMBL" id="JAG22044.1"/>
    </source>
</evidence>
<dbReference type="GO" id="GO:0005739">
    <property type="term" value="C:mitochondrion"/>
    <property type="evidence" value="ECO:0007669"/>
    <property type="project" value="TreeGrafter"/>
</dbReference>
<gene>
    <name evidence="3" type="ORF">CM83_100055</name>
</gene>
<sequence length="111" mass="13046">MTYKFNAHVKTLRHLLSELRQASSTGRLNHSPLTGFVFLQYKKFRTTTHQICRAREEMSCLVNSYVTYLQSSRQYKELLKTYHTAKEKSVEEAANIVGYKLPQDLDPYLKR</sequence>
<evidence type="ECO:0000256" key="2">
    <source>
        <dbReference type="ARBA" id="ARBA00013846"/>
    </source>
</evidence>
<dbReference type="InterPro" id="IPR037667">
    <property type="entry name" value="FMC1_homologue"/>
</dbReference>
<reference evidence="4" key="3">
    <citation type="submission" date="2014-09" db="EMBL/GenBank/DDBJ databases">
        <authorList>
            <person name="Magalhaes I.L.F."/>
            <person name="Oliveira U."/>
            <person name="Santos F.R."/>
            <person name="Vidigal T.H.D.A."/>
            <person name="Brescovit A.D."/>
            <person name="Santos A.J."/>
        </authorList>
    </citation>
    <scope>NUCLEOTIDE SEQUENCE</scope>
</reference>
<evidence type="ECO:0000256" key="1">
    <source>
        <dbReference type="ARBA" id="ARBA00009058"/>
    </source>
</evidence>
<accession>A0A0A9XQ06</accession>
<protein>
    <recommendedName>
        <fullName evidence="2">Protein FMC1 homolog</fullName>
    </recommendedName>
</protein>
<dbReference type="Pfam" id="PF13233">
    <property type="entry name" value="Complex1_LYR_2"/>
    <property type="match status" value="1"/>
</dbReference>
<dbReference type="PANTHER" id="PTHR31716:SF1">
    <property type="entry name" value="PROTEIN FMC1 HOMOLOG"/>
    <property type="match status" value="1"/>
</dbReference>
<dbReference type="EMBL" id="GBHO01021560">
    <property type="protein sequence ID" value="JAG22044.1"/>
    <property type="molecule type" value="Transcribed_RNA"/>
</dbReference>
<dbReference type="PANTHER" id="PTHR31716">
    <property type="entry name" value="PROTEIN FMC1 HOMOLOG"/>
    <property type="match status" value="1"/>
</dbReference>
<dbReference type="AlphaFoldDB" id="A0A0A9XQ06"/>